<protein>
    <recommendedName>
        <fullName evidence="5">Tail tape measure protein</fullName>
    </recommendedName>
</protein>
<sequence>MVRQWRICRLRLIDTAREFNTATGASAKFADGINVVAQAISDFDIAGFIAKIQEAGGAFEAFLNTIGNASVFEDLNKALGYTDGEGRMINLETKQAEDKAIALEREVKDLQAVIENNTKLGIDTTEALARLVGVQAAINSIKGAMSGLPDTYPSGQLGDTQPVVMRPTMGTKDDSLGINQISINDPKYKTEDDKKKKKAKGAKSVPRTAESRFNDDIQAIKDRTAALAEETALVGQSYLAQEQRKMALDLEQSALADLREEARKKGQTDLDSIKLAPEQVAQINAVSAAYAMQADELRKVQETQDKAEQAAAEFYDTFKSGVIDAITGAESLSDALSGVLKKLGDMLLNAAFDSLFKPASGSSSGGAFGGIFGSIGKVLGFAKGTNNAPGGLSVVGEKGPELMNVPKGAQIIPNHKLRAPSMPTLRSGSGSSGGVGTFTYAPVIDNRGASAEAVSRLEVALAKDRASFEANTIKAIRKANKTNVKLR</sequence>
<evidence type="ECO:0000313" key="4">
    <source>
        <dbReference type="Proteomes" id="UP001237780"/>
    </source>
</evidence>
<gene>
    <name evidence="3" type="ORF">QFZ34_002054</name>
</gene>
<feature type="region of interest" description="Disordered" evidence="2">
    <location>
        <begin position="170"/>
        <end position="210"/>
    </location>
</feature>
<evidence type="ECO:0008006" key="5">
    <source>
        <dbReference type="Google" id="ProtNLM"/>
    </source>
</evidence>
<keyword evidence="1" id="KW-0175">Coiled coil</keyword>
<dbReference type="EMBL" id="JAUSZT010000003">
    <property type="protein sequence ID" value="MDQ0996872.1"/>
    <property type="molecule type" value="Genomic_DNA"/>
</dbReference>
<comment type="caution">
    <text evidence="3">The sequence shown here is derived from an EMBL/GenBank/DDBJ whole genome shotgun (WGS) entry which is preliminary data.</text>
</comment>
<accession>A0ABU0S804</accession>
<keyword evidence="4" id="KW-1185">Reference proteome</keyword>
<evidence type="ECO:0000313" key="3">
    <source>
        <dbReference type="EMBL" id="MDQ0996872.1"/>
    </source>
</evidence>
<organism evidence="3 4">
    <name type="scientific">Phyllobacterium ifriqiyense</name>
    <dbReference type="NCBI Taxonomy" id="314238"/>
    <lineage>
        <taxon>Bacteria</taxon>
        <taxon>Pseudomonadati</taxon>
        <taxon>Pseudomonadota</taxon>
        <taxon>Alphaproteobacteria</taxon>
        <taxon>Hyphomicrobiales</taxon>
        <taxon>Phyllobacteriaceae</taxon>
        <taxon>Phyllobacterium</taxon>
    </lineage>
</organism>
<evidence type="ECO:0000256" key="2">
    <source>
        <dbReference type="SAM" id="MobiDB-lite"/>
    </source>
</evidence>
<dbReference type="Proteomes" id="UP001237780">
    <property type="component" value="Unassembled WGS sequence"/>
</dbReference>
<name>A0ABU0S804_9HYPH</name>
<dbReference type="RefSeq" id="WP_307280141.1">
    <property type="nucleotide sequence ID" value="NZ_JAUSZT010000003.1"/>
</dbReference>
<feature type="coiled-coil region" evidence="1">
    <location>
        <begin position="93"/>
        <end position="120"/>
    </location>
</feature>
<evidence type="ECO:0000256" key="1">
    <source>
        <dbReference type="SAM" id="Coils"/>
    </source>
</evidence>
<reference evidence="3 4" key="1">
    <citation type="submission" date="2023-07" db="EMBL/GenBank/DDBJ databases">
        <title>Comparative genomics of wheat-associated soil bacteria to identify genetic determinants of phenazine resistance.</title>
        <authorList>
            <person name="Mouncey N."/>
        </authorList>
    </citation>
    <scope>NUCLEOTIDE SEQUENCE [LARGE SCALE GENOMIC DNA]</scope>
    <source>
        <strain evidence="3 4">W4I11</strain>
    </source>
</reference>
<proteinExistence type="predicted"/>